<feature type="transmembrane region" description="Helical" evidence="2">
    <location>
        <begin position="162"/>
        <end position="195"/>
    </location>
</feature>
<gene>
    <name evidence="3" type="ORF">H0921_06535</name>
</gene>
<evidence type="ECO:0000256" key="1">
    <source>
        <dbReference type="SAM" id="MobiDB-lite"/>
    </source>
</evidence>
<keyword evidence="2" id="KW-1133">Transmembrane helix</keyword>
<feature type="region of interest" description="Disordered" evidence="1">
    <location>
        <begin position="267"/>
        <end position="364"/>
    </location>
</feature>
<feature type="compositionally biased region" description="Polar residues" evidence="1">
    <location>
        <begin position="275"/>
        <end position="295"/>
    </location>
</feature>
<dbReference type="AlphaFoldDB" id="A0A7V8VDH5"/>
<keyword evidence="2" id="KW-0472">Membrane</keyword>
<feature type="transmembrane region" description="Helical" evidence="2">
    <location>
        <begin position="56"/>
        <end position="77"/>
    </location>
</feature>
<feature type="transmembrane region" description="Helical" evidence="2">
    <location>
        <begin position="12"/>
        <end position="35"/>
    </location>
</feature>
<evidence type="ECO:0000313" key="4">
    <source>
        <dbReference type="Proteomes" id="UP000542342"/>
    </source>
</evidence>
<keyword evidence="2" id="KW-0812">Transmembrane</keyword>
<dbReference type="RefSeq" id="WP_194537256.1">
    <property type="nucleotide sequence ID" value="NZ_JACEFB010000003.1"/>
</dbReference>
<dbReference type="EMBL" id="JACEFB010000003">
    <property type="protein sequence ID" value="MBA2225820.1"/>
    <property type="molecule type" value="Genomic_DNA"/>
</dbReference>
<feature type="transmembrane region" description="Helical" evidence="2">
    <location>
        <begin position="89"/>
        <end position="110"/>
    </location>
</feature>
<name>A0A7V8VDH5_9BACT</name>
<accession>A0A7V8VDH5</accession>
<dbReference type="Proteomes" id="UP000542342">
    <property type="component" value="Unassembled WGS sequence"/>
</dbReference>
<keyword evidence="4" id="KW-1185">Reference proteome</keyword>
<evidence type="ECO:0000313" key="3">
    <source>
        <dbReference type="EMBL" id="MBA2225820.1"/>
    </source>
</evidence>
<feature type="transmembrane region" description="Helical" evidence="2">
    <location>
        <begin position="131"/>
        <end position="150"/>
    </location>
</feature>
<comment type="caution">
    <text evidence="3">The sequence shown here is derived from an EMBL/GenBank/DDBJ whole genome shotgun (WGS) entry which is preliminary data.</text>
</comment>
<organism evidence="3 4">
    <name type="scientific">Thermogemmata fonticola</name>
    <dbReference type="NCBI Taxonomy" id="2755323"/>
    <lineage>
        <taxon>Bacteria</taxon>
        <taxon>Pseudomonadati</taxon>
        <taxon>Planctomycetota</taxon>
        <taxon>Planctomycetia</taxon>
        <taxon>Gemmatales</taxon>
        <taxon>Gemmataceae</taxon>
        <taxon>Thermogemmata</taxon>
    </lineage>
</organism>
<sequence length="426" mass="46962">MGLNLDALIFVPALAGCVMAGILLVGFVAHHYLTILESTAAGGREVTWMRETFLEFFWKAWYVAWLLGLCYAPVYIGVSLMAPASTERWLLVALALWVLFPIAQLSSLSAPSPWYPLSLSALNRMARKPQLVFGFYLLSLPVLGLLTVAWYGSFLRRGSLPIAVAAAFLLTLGVFLYARLLGRLAYVLAVVEPLLERRRKKKRRPTPVDLPAAAQACLNKAPPPPRIADLPPIQTPLDGAISGYALQEESRETFQAAPATRRLMAEIDTEEDSPSSELTPSPGSESGQSTRSSRFSPAEAPPRRRTVSNPKESTRTRRSRREQPAPLRTARLEDQDEDDTPYSVQEPEVTTGQLAPPEALQPTPDERRLRCRDDAPTTQRRLWSADLLTFLGQPQTLSAWLLSSTLASVLVLLVQLARAFHPAAGD</sequence>
<protein>
    <submittedName>
        <fullName evidence="3">Uncharacterized protein</fullName>
    </submittedName>
</protein>
<reference evidence="3 4" key="1">
    <citation type="submission" date="2020-07" db="EMBL/GenBank/DDBJ databases">
        <title>Thermogemmata thermophila gen. nov., sp. nov., a novel moderate thermophilic planctomycete from a Kamchatka hot spring.</title>
        <authorList>
            <person name="Elcheninov A.G."/>
            <person name="Podosokorskaya O.A."/>
            <person name="Kovaleva O.L."/>
            <person name="Novikov A."/>
            <person name="Bonch-Osmolovskaya E.A."/>
            <person name="Toshchakov S.V."/>
            <person name="Kublanov I.V."/>
        </authorList>
    </citation>
    <scope>NUCLEOTIDE SEQUENCE [LARGE SCALE GENOMIC DNA]</scope>
    <source>
        <strain evidence="3 4">2918</strain>
    </source>
</reference>
<proteinExistence type="predicted"/>
<evidence type="ECO:0000256" key="2">
    <source>
        <dbReference type="SAM" id="Phobius"/>
    </source>
</evidence>